<dbReference type="OrthoDB" id="1147918at2"/>
<accession>A0A250FPD0</accession>
<dbReference type="Proteomes" id="UP000217250">
    <property type="component" value="Chromosome"/>
</dbReference>
<name>A0A250FPD0_9FLAO</name>
<dbReference type="KEGG" id="cgh:CGC50_07590"/>
<organism evidence="1 2">
    <name type="scientific">Capnocytophaga gingivalis</name>
    <dbReference type="NCBI Taxonomy" id="1017"/>
    <lineage>
        <taxon>Bacteria</taxon>
        <taxon>Pseudomonadati</taxon>
        <taxon>Bacteroidota</taxon>
        <taxon>Flavobacteriia</taxon>
        <taxon>Flavobacteriales</taxon>
        <taxon>Flavobacteriaceae</taxon>
        <taxon>Capnocytophaga</taxon>
    </lineage>
</organism>
<reference evidence="2" key="1">
    <citation type="submission" date="2017-06" db="EMBL/GenBank/DDBJ databases">
        <title>Capnocytophaga spp. assemblies.</title>
        <authorList>
            <person name="Gulvik C.A."/>
        </authorList>
    </citation>
    <scope>NUCLEOTIDE SEQUENCE [LARGE SCALE GENOMIC DNA]</scope>
    <source>
        <strain evidence="2">H1496</strain>
    </source>
</reference>
<sequence length="312" mass="35985">MSRTFHIQNPEAPKVMSTEELLDLVGGNFRQFALREDDEELDEVMQMPLNEFGYMLLGQEGISGRGFECSYSDENHSYDVRVFTPSTSADWHGALSFIERVATHFGVSVIDEEGEEYEGNNITYDYRHDIEFGIRSIEGSKEGHFIFGAMRPICFSEENIRKIQSAEDKVKAFDDFVAAQLQHEDIYIARPIFMQNDKDEIIGIYALTKTVQSILPYEYPPFIDITKYNLSQEDVKEWRVNIGDYDPNLPEEEQFTSMGDVDYQTFLERLPKEKIQKLDGHYMNIRIDTKAEIEALLGKKKGFLGKIKGLFS</sequence>
<dbReference type="GeneID" id="84808416"/>
<dbReference type="Pfam" id="PF14132">
    <property type="entry name" value="DUF4299"/>
    <property type="match status" value="1"/>
</dbReference>
<dbReference type="AlphaFoldDB" id="A0A250FPD0"/>
<proteinExistence type="predicted"/>
<evidence type="ECO:0000313" key="2">
    <source>
        <dbReference type="Proteomes" id="UP000217250"/>
    </source>
</evidence>
<gene>
    <name evidence="1" type="ORF">CGC50_07590</name>
</gene>
<dbReference type="InterPro" id="IPR025387">
    <property type="entry name" value="DUF4299"/>
</dbReference>
<dbReference type="EMBL" id="CP022386">
    <property type="protein sequence ID" value="ATA87029.1"/>
    <property type="molecule type" value="Genomic_DNA"/>
</dbReference>
<protein>
    <recommendedName>
        <fullName evidence="3">DUF4299 domain-containing protein</fullName>
    </recommendedName>
</protein>
<dbReference type="RefSeq" id="WP_095910316.1">
    <property type="nucleotide sequence ID" value="NZ_CP022386.1"/>
</dbReference>
<evidence type="ECO:0008006" key="3">
    <source>
        <dbReference type="Google" id="ProtNLM"/>
    </source>
</evidence>
<evidence type="ECO:0000313" key="1">
    <source>
        <dbReference type="EMBL" id="ATA87029.1"/>
    </source>
</evidence>